<evidence type="ECO:0000313" key="3">
    <source>
        <dbReference type="Proteomes" id="UP001174691"/>
    </source>
</evidence>
<keyword evidence="1" id="KW-0812">Transmembrane</keyword>
<dbReference type="Gene3D" id="3.40.50.11350">
    <property type="match status" value="1"/>
</dbReference>
<sequence length="448" mass="50611">MLASTQLFTILKFALPVIIIFWTLAYFTTTPATYTEYLRKFKDEKELFISDFLEHEIDGRFDGSSIADLCRRKTWTPGLFLSCDSPAGGVGNVKNAHLNCIRFAIEMGAELILPGIIRRNDKNIVDVSPHSKAPIRGDEMDYFFDTDHLNASLSTYCPQLRVYRSLSDLWEVPSLLTATSFDVGNVGIQLVNTSIIEKPSLVSTQIKTFVNEKSPPAERKHPVRFNLRVTNWVWPTESDGADFARHFGRILRTRTDARRLAAAALFNLHKRFDLRIDPRQGIKNDSFVGVHLRTEVDTATNDKFPSYEEQAAYYLDYAVRSGNPIVYLATGATQANITAFVERARDFNITTVLKKDILTDPDDRAALDKFSYDQKALVDYEIMLRAGLMTGTSESPFAWNLAMRRRNAYGGTSGVETSGGDFLQFRDRFSTIFGKSTQGRVLQATIWP</sequence>
<comment type="caution">
    <text evidence="2">The sequence shown here is derived from an EMBL/GenBank/DDBJ whole genome shotgun (WGS) entry which is preliminary data.</text>
</comment>
<keyword evidence="1" id="KW-0472">Membrane</keyword>
<reference evidence="2" key="1">
    <citation type="submission" date="2022-07" db="EMBL/GenBank/DDBJ databases">
        <title>Fungi with potential for degradation of polypropylene.</title>
        <authorList>
            <person name="Gostincar C."/>
        </authorList>
    </citation>
    <scope>NUCLEOTIDE SEQUENCE</scope>
    <source>
        <strain evidence="2">EXF-13287</strain>
    </source>
</reference>
<organism evidence="2 3">
    <name type="scientific">Coniochaeta hoffmannii</name>
    <dbReference type="NCBI Taxonomy" id="91930"/>
    <lineage>
        <taxon>Eukaryota</taxon>
        <taxon>Fungi</taxon>
        <taxon>Dikarya</taxon>
        <taxon>Ascomycota</taxon>
        <taxon>Pezizomycotina</taxon>
        <taxon>Sordariomycetes</taxon>
        <taxon>Sordariomycetidae</taxon>
        <taxon>Coniochaetales</taxon>
        <taxon>Coniochaetaceae</taxon>
        <taxon>Coniochaeta</taxon>
    </lineage>
</organism>
<evidence type="ECO:0000313" key="2">
    <source>
        <dbReference type="EMBL" id="KAJ9164863.1"/>
    </source>
</evidence>
<dbReference type="AlphaFoldDB" id="A0AA38RZD4"/>
<dbReference type="CDD" id="cd11296">
    <property type="entry name" value="O-FucT_like"/>
    <property type="match status" value="1"/>
</dbReference>
<dbReference type="EMBL" id="JANBVN010000008">
    <property type="protein sequence ID" value="KAJ9164863.1"/>
    <property type="molecule type" value="Genomic_DNA"/>
</dbReference>
<proteinExistence type="predicted"/>
<keyword evidence="1" id="KW-1133">Transmembrane helix</keyword>
<feature type="transmembrane region" description="Helical" evidence="1">
    <location>
        <begin position="7"/>
        <end position="27"/>
    </location>
</feature>
<name>A0AA38RZD4_9PEZI</name>
<accession>A0AA38RZD4</accession>
<keyword evidence="3" id="KW-1185">Reference proteome</keyword>
<gene>
    <name evidence="2" type="ORF">NKR19_g944</name>
</gene>
<protein>
    <submittedName>
        <fullName evidence="2">Alternative oxidase</fullName>
    </submittedName>
</protein>
<evidence type="ECO:0000256" key="1">
    <source>
        <dbReference type="SAM" id="Phobius"/>
    </source>
</evidence>
<dbReference type="Proteomes" id="UP001174691">
    <property type="component" value="Unassembled WGS sequence"/>
</dbReference>